<reference evidence="1" key="1">
    <citation type="submission" date="2022-12" db="EMBL/GenBank/DDBJ databases">
        <title>Reference genome sequencing for broad-spectrum identification of bacterial and archaeal isolates by mass spectrometry.</title>
        <authorList>
            <person name="Sekiguchi Y."/>
            <person name="Tourlousse D.M."/>
        </authorList>
    </citation>
    <scope>NUCLEOTIDE SEQUENCE</scope>
    <source>
        <strain evidence="1">H2</strain>
    </source>
</reference>
<dbReference type="AlphaFoldDB" id="A0A9W6FXX4"/>
<evidence type="ECO:0000313" key="2">
    <source>
        <dbReference type="Proteomes" id="UP001144352"/>
    </source>
</evidence>
<name>A0A9W6FXX4_9BACT</name>
<dbReference type="EMBL" id="BSDS01000001">
    <property type="protein sequence ID" value="GLI36911.1"/>
    <property type="molecule type" value="Genomic_DNA"/>
</dbReference>
<sequence>MSYDERDAAFDEMYEQIGRELYPDHKVQAINEFTAERLRSFYISNPRVMRPAVDALQEGKLLFNSSHHSAAVVFFVTAIELLLKATVLKPVVHGLIHIEGLANIVVQQTLGQTGFERYEKLLSQLYSELAGIELKSIERNGSKEKLLAECKSLQELRNKIIHQGATCGPEQAKLGLNVSVAVYELIVRPMLFKLGLTVIEEGVIQPRSNM</sequence>
<protein>
    <submittedName>
        <fullName evidence="1">Uncharacterized protein</fullName>
    </submittedName>
</protein>
<proteinExistence type="predicted"/>
<comment type="caution">
    <text evidence="1">The sequence shown here is derived from an EMBL/GenBank/DDBJ whole genome shotgun (WGS) entry which is preliminary data.</text>
</comment>
<gene>
    <name evidence="1" type="ORF">GHYDROH2_04120</name>
</gene>
<organism evidence="1 2">
    <name type="scientific">Geobacter hydrogenophilus</name>
    <dbReference type="NCBI Taxonomy" id="40983"/>
    <lineage>
        <taxon>Bacteria</taxon>
        <taxon>Pseudomonadati</taxon>
        <taxon>Thermodesulfobacteriota</taxon>
        <taxon>Desulfuromonadia</taxon>
        <taxon>Geobacterales</taxon>
        <taxon>Geobacteraceae</taxon>
        <taxon>Geobacter</taxon>
    </lineage>
</organism>
<dbReference type="RefSeq" id="WP_214187256.1">
    <property type="nucleotide sequence ID" value="NZ_BSDS01000001.1"/>
</dbReference>
<dbReference type="Proteomes" id="UP001144352">
    <property type="component" value="Unassembled WGS sequence"/>
</dbReference>
<evidence type="ECO:0000313" key="1">
    <source>
        <dbReference type="EMBL" id="GLI36911.1"/>
    </source>
</evidence>
<accession>A0A9W6FXX4</accession>
<keyword evidence="2" id="KW-1185">Reference proteome</keyword>